<dbReference type="Pfam" id="PF09967">
    <property type="entry name" value="DUF2201"/>
    <property type="match status" value="1"/>
</dbReference>
<dbReference type="InterPro" id="IPR025154">
    <property type="entry name" value="Put_metallopeptidase_dom"/>
</dbReference>
<feature type="domain" description="VWA-like" evidence="2">
    <location>
        <begin position="303"/>
        <end position="427"/>
    </location>
</feature>
<proteinExistence type="predicted"/>
<evidence type="ECO:0000313" key="5">
    <source>
        <dbReference type="Proteomes" id="UP000612282"/>
    </source>
</evidence>
<dbReference type="CDD" id="cd00198">
    <property type="entry name" value="vWFA"/>
    <property type="match status" value="1"/>
</dbReference>
<evidence type="ECO:0000313" key="4">
    <source>
        <dbReference type="EMBL" id="GID51600.1"/>
    </source>
</evidence>
<dbReference type="PANTHER" id="PTHR38730">
    <property type="entry name" value="SLL7028 PROTEIN"/>
    <property type="match status" value="1"/>
</dbReference>
<keyword evidence="5" id="KW-1185">Reference proteome</keyword>
<name>A0ABQ3WZM4_9ACTN</name>
<evidence type="ECO:0000259" key="2">
    <source>
        <dbReference type="Pfam" id="PF09967"/>
    </source>
</evidence>
<dbReference type="PANTHER" id="PTHR38730:SF1">
    <property type="entry name" value="SLL7028 PROTEIN"/>
    <property type="match status" value="1"/>
</dbReference>
<dbReference type="Proteomes" id="UP000612282">
    <property type="component" value="Unassembled WGS sequence"/>
</dbReference>
<dbReference type="InterPro" id="IPR036465">
    <property type="entry name" value="vWFA_dom_sf"/>
</dbReference>
<accession>A0ABQ3WZM4</accession>
<evidence type="ECO:0000256" key="1">
    <source>
        <dbReference type="SAM" id="MobiDB-lite"/>
    </source>
</evidence>
<evidence type="ECO:0000259" key="3">
    <source>
        <dbReference type="Pfam" id="PF13203"/>
    </source>
</evidence>
<protein>
    <recommendedName>
        <fullName evidence="6">VWA containing CoxE family protein</fullName>
    </recommendedName>
</protein>
<sequence length="437" mass="47866">MRRACCDPDGRGPLMEPGVRFLGLDELPVEARQKWAASRVWAARQAPYLATALLALVAVVVDQSEVHGPAPYDLRRFPVDRGWRVYLDQAELTELPVPVIGYWLVHQVTHLIRDHAVRYPGTAAAGGAPLGNRDPDSVRWNVATDCEINDDLNAGAVELPEDAPLPGHFDLPDGWLAEQYWHALEGSVLPDVDCGSGTDGEARDWDSDKPGVDGPSGELIKREVARRVLESMEAGGMPGGWQRWAEQLTSPRENWRRHLSSTIRRGVADVAGRIDFTYQRPSRRNGVSPGVILPSMRQPAPRVAILIDTSGSMRDAQLGQALAEVNGVVRSIGVARRDLRVICCDEKAYNAQKVFDARAIQLEGEGGTDLREGLAAVAELRPTPHLVVVLTDGHTPWPEQAPRGQQVVVGLLDREGTVPPWAKRILIDTRAEAGETE</sequence>
<feature type="domain" description="Putative metallopeptidase" evidence="3">
    <location>
        <begin position="42"/>
        <end position="297"/>
    </location>
</feature>
<dbReference type="Pfam" id="PF13203">
    <property type="entry name" value="DUF2201_N"/>
    <property type="match status" value="1"/>
</dbReference>
<feature type="region of interest" description="Disordered" evidence="1">
    <location>
        <begin position="195"/>
        <end position="217"/>
    </location>
</feature>
<dbReference type="EMBL" id="BOMG01000002">
    <property type="protein sequence ID" value="GID51600.1"/>
    <property type="molecule type" value="Genomic_DNA"/>
</dbReference>
<comment type="caution">
    <text evidence="4">The sequence shown here is derived from an EMBL/GenBank/DDBJ whole genome shotgun (WGS) entry which is preliminary data.</text>
</comment>
<dbReference type="InterPro" id="IPR018698">
    <property type="entry name" value="VWA-like_dom"/>
</dbReference>
<feature type="compositionally biased region" description="Basic and acidic residues" evidence="1">
    <location>
        <begin position="200"/>
        <end position="211"/>
    </location>
</feature>
<dbReference type="RefSeq" id="WP_310380622.1">
    <property type="nucleotide sequence ID" value="NZ_JAVDQL010000001.1"/>
</dbReference>
<reference evidence="4 5" key="1">
    <citation type="submission" date="2021-01" db="EMBL/GenBank/DDBJ databases">
        <title>Whole genome shotgun sequence of Actinoplanes couchii NBRC 106145.</title>
        <authorList>
            <person name="Komaki H."/>
            <person name="Tamura T."/>
        </authorList>
    </citation>
    <scope>NUCLEOTIDE SEQUENCE [LARGE SCALE GENOMIC DNA]</scope>
    <source>
        <strain evidence="4 5">NBRC 106145</strain>
    </source>
</reference>
<organism evidence="4 5">
    <name type="scientific">Actinoplanes couchii</name>
    <dbReference type="NCBI Taxonomy" id="403638"/>
    <lineage>
        <taxon>Bacteria</taxon>
        <taxon>Bacillati</taxon>
        <taxon>Actinomycetota</taxon>
        <taxon>Actinomycetes</taxon>
        <taxon>Micromonosporales</taxon>
        <taxon>Micromonosporaceae</taxon>
        <taxon>Actinoplanes</taxon>
    </lineage>
</organism>
<gene>
    <name evidence="4" type="ORF">Aco03nite_000040</name>
</gene>
<dbReference type="Gene3D" id="3.40.50.410">
    <property type="entry name" value="von Willebrand factor, type A domain"/>
    <property type="match status" value="1"/>
</dbReference>
<dbReference type="SUPFAM" id="SSF53300">
    <property type="entry name" value="vWA-like"/>
    <property type="match status" value="1"/>
</dbReference>
<evidence type="ECO:0008006" key="6">
    <source>
        <dbReference type="Google" id="ProtNLM"/>
    </source>
</evidence>